<dbReference type="NCBIfam" id="TIGR00594">
    <property type="entry name" value="polc"/>
    <property type="match status" value="1"/>
</dbReference>
<dbReference type="STRING" id="1221996.QY95_01542"/>
<dbReference type="Gene3D" id="3.20.20.140">
    <property type="entry name" value="Metal-dependent hydrolases"/>
    <property type="match status" value="1"/>
</dbReference>
<organism evidence="12 13">
    <name type="scientific">Bacillus thermotolerans</name>
    <name type="common">Quasibacillus thermotolerans</name>
    <dbReference type="NCBI Taxonomy" id="1221996"/>
    <lineage>
        <taxon>Bacteria</taxon>
        <taxon>Bacillati</taxon>
        <taxon>Bacillota</taxon>
        <taxon>Bacilli</taxon>
        <taxon>Bacillales</taxon>
        <taxon>Bacillaceae</taxon>
        <taxon>Bacillus</taxon>
    </lineage>
</organism>
<dbReference type="InterPro" id="IPR029460">
    <property type="entry name" value="DNAPol_HHH"/>
</dbReference>
<dbReference type="Proteomes" id="UP000031563">
    <property type="component" value="Unassembled WGS sequence"/>
</dbReference>
<dbReference type="GO" id="GO:0003676">
    <property type="term" value="F:nucleic acid binding"/>
    <property type="evidence" value="ECO:0007669"/>
    <property type="project" value="InterPro"/>
</dbReference>
<comment type="similarity">
    <text evidence="2">Belongs to the DNA polymerase type-C family. DnaE subfamily.</text>
</comment>
<dbReference type="GO" id="GO:0006260">
    <property type="term" value="P:DNA replication"/>
    <property type="evidence" value="ECO:0007669"/>
    <property type="project" value="UniProtKB-KW"/>
</dbReference>
<dbReference type="InterPro" id="IPR003141">
    <property type="entry name" value="Pol/His_phosphatase_N"/>
</dbReference>
<dbReference type="RefSeq" id="WP_040047677.1">
    <property type="nucleotide sequence ID" value="NZ_JWIR02000003.1"/>
</dbReference>
<evidence type="ECO:0000313" key="12">
    <source>
        <dbReference type="EMBL" id="KKB43297.1"/>
    </source>
</evidence>
<evidence type="ECO:0000256" key="1">
    <source>
        <dbReference type="ARBA" id="ARBA00004496"/>
    </source>
</evidence>
<dbReference type="OrthoDB" id="9803237at2"/>
<evidence type="ECO:0000256" key="8">
    <source>
        <dbReference type="ARBA" id="ARBA00022932"/>
    </source>
</evidence>
<dbReference type="GO" id="GO:0003887">
    <property type="term" value="F:DNA-directed DNA polymerase activity"/>
    <property type="evidence" value="ECO:0007669"/>
    <property type="project" value="UniProtKB-KW"/>
</dbReference>
<evidence type="ECO:0000256" key="10">
    <source>
        <dbReference type="ARBA" id="ARBA00049244"/>
    </source>
</evidence>
<gene>
    <name evidence="12" type="ORF">QY95_01542</name>
</gene>
<dbReference type="Gene3D" id="1.10.10.1600">
    <property type="entry name" value="Bacterial DNA polymerase III alpha subunit, thumb domain"/>
    <property type="match status" value="1"/>
</dbReference>
<proteinExistence type="inferred from homology"/>
<keyword evidence="8" id="KW-0239">DNA-directed DNA polymerase</keyword>
<reference evidence="12" key="1">
    <citation type="submission" date="2015-02" db="EMBL/GenBank/DDBJ databases">
        <title>Genome Assembly of Bacillaceae bacterium MTCC 8252.</title>
        <authorList>
            <person name="Verma A."/>
            <person name="Khatri I."/>
            <person name="Mual P."/>
            <person name="Subramanian S."/>
            <person name="Krishnamurthi S."/>
        </authorList>
    </citation>
    <scope>NUCLEOTIDE SEQUENCE [LARGE SCALE GENOMIC DNA]</scope>
    <source>
        <strain evidence="12">MTCC 8252</strain>
    </source>
</reference>
<dbReference type="Pfam" id="PF14579">
    <property type="entry name" value="HHH_6"/>
    <property type="match status" value="1"/>
</dbReference>
<evidence type="ECO:0000256" key="5">
    <source>
        <dbReference type="ARBA" id="ARBA00022679"/>
    </source>
</evidence>
<evidence type="ECO:0000256" key="4">
    <source>
        <dbReference type="ARBA" id="ARBA00019114"/>
    </source>
</evidence>
<dbReference type="InterPro" id="IPR004013">
    <property type="entry name" value="PHP_dom"/>
</dbReference>
<comment type="catalytic activity">
    <reaction evidence="10">
        <text>DNA(n) + a 2'-deoxyribonucleoside 5'-triphosphate = DNA(n+1) + diphosphate</text>
        <dbReference type="Rhea" id="RHEA:22508"/>
        <dbReference type="Rhea" id="RHEA-COMP:17339"/>
        <dbReference type="Rhea" id="RHEA-COMP:17340"/>
        <dbReference type="ChEBI" id="CHEBI:33019"/>
        <dbReference type="ChEBI" id="CHEBI:61560"/>
        <dbReference type="ChEBI" id="CHEBI:173112"/>
        <dbReference type="EC" id="2.7.7.7"/>
    </reaction>
</comment>
<dbReference type="SUPFAM" id="SSF89550">
    <property type="entry name" value="PHP domain-like"/>
    <property type="match status" value="1"/>
</dbReference>
<evidence type="ECO:0000256" key="9">
    <source>
        <dbReference type="ARBA" id="ARBA00025611"/>
    </source>
</evidence>
<dbReference type="PANTHER" id="PTHR32294">
    <property type="entry name" value="DNA POLYMERASE III SUBUNIT ALPHA"/>
    <property type="match status" value="1"/>
</dbReference>
<comment type="function">
    <text evidence="9">DNA polymerase III is a complex, multichain enzyme responsible for most of the replicative synthesis in bacteria. This DNA polymerase also exhibits 3' to 5' exonuclease activity. The alpha chain is the DNA polymerase.</text>
</comment>
<dbReference type="InterPro" id="IPR004365">
    <property type="entry name" value="NA-bd_OB_tRNA"/>
</dbReference>
<keyword evidence="7" id="KW-0235">DNA replication</keyword>
<evidence type="ECO:0000313" key="13">
    <source>
        <dbReference type="Proteomes" id="UP000031563"/>
    </source>
</evidence>
<keyword evidence="6" id="KW-0548">Nucleotidyltransferase</keyword>
<dbReference type="Pfam" id="PF01336">
    <property type="entry name" value="tRNA_anti-codon"/>
    <property type="match status" value="1"/>
</dbReference>
<dbReference type="InterPro" id="IPR016195">
    <property type="entry name" value="Pol/histidinol_Pase-like"/>
</dbReference>
<dbReference type="AlphaFoldDB" id="A0A0F5IDP5"/>
<dbReference type="Pfam" id="PF17657">
    <property type="entry name" value="DNA_pol3_finger"/>
    <property type="match status" value="1"/>
</dbReference>
<dbReference type="CDD" id="cd04485">
    <property type="entry name" value="DnaE_OBF"/>
    <property type="match status" value="1"/>
</dbReference>
<keyword evidence="5" id="KW-0808">Transferase</keyword>
<dbReference type="InterPro" id="IPR011708">
    <property type="entry name" value="DNA_pol3_alpha_NTPase_dom"/>
</dbReference>
<keyword evidence="13" id="KW-1185">Reference proteome</keyword>
<dbReference type="SMART" id="SM00481">
    <property type="entry name" value="POLIIIAc"/>
    <property type="match status" value="1"/>
</dbReference>
<comment type="subcellular location">
    <subcellularLocation>
        <location evidence="1">Cytoplasm</location>
    </subcellularLocation>
</comment>
<evidence type="ECO:0000256" key="7">
    <source>
        <dbReference type="ARBA" id="ARBA00022705"/>
    </source>
</evidence>
<protein>
    <recommendedName>
        <fullName evidence="4">DNA polymerase III subunit alpha</fullName>
        <ecNumber evidence="3">2.7.7.7</ecNumber>
    </recommendedName>
</protein>
<dbReference type="EMBL" id="JWIR02000003">
    <property type="protein sequence ID" value="KKB43297.1"/>
    <property type="molecule type" value="Genomic_DNA"/>
</dbReference>
<evidence type="ECO:0000256" key="2">
    <source>
        <dbReference type="ARBA" id="ARBA00009496"/>
    </source>
</evidence>
<dbReference type="NCBIfam" id="NF004226">
    <property type="entry name" value="PRK05673.1"/>
    <property type="match status" value="1"/>
</dbReference>
<dbReference type="InterPro" id="IPR004805">
    <property type="entry name" value="DnaE2/DnaE/PolC"/>
</dbReference>
<dbReference type="PANTHER" id="PTHR32294:SF0">
    <property type="entry name" value="DNA POLYMERASE III SUBUNIT ALPHA"/>
    <property type="match status" value="1"/>
</dbReference>
<feature type="domain" description="Polymerase/histidinol phosphatase N-terminal" evidence="11">
    <location>
        <begin position="3"/>
        <end position="70"/>
    </location>
</feature>
<dbReference type="InterPro" id="IPR040982">
    <property type="entry name" value="DNA_pol3_finger"/>
</dbReference>
<dbReference type="InterPro" id="IPR041931">
    <property type="entry name" value="DNA_pol3_alpha_thumb_dom"/>
</dbReference>
<dbReference type="Pfam" id="PF02811">
    <property type="entry name" value="PHP"/>
    <property type="match status" value="1"/>
</dbReference>
<dbReference type="EC" id="2.7.7.7" evidence="3"/>
<sequence length="1116" mass="124972">MFTHLQVQTGYSLLSSTISVDKLVTRASELGYQACAITDRNVMYGVVPFYKACKQAGIKPIIGLLADVESVFQAGQSFPLVLLAKNNEGYQHLLKISSAIQTAKQPFIPLHWLKGYSAGLFAFTPGADGEVEKLLMEDPEKAEKAALQLKELFASEHFFLSIGRREQESETGIVERIKRLGQTLSIPVIASSRVTHLHREEAFALRCLKAIRDGEKLSDGQTESDSGSYFASPEEAAAWFLDEPEVLQETARLAEECQVDLAFGRHLLPKYPLSGGQTASAYLKDICRKAMKQAGTEGEPAYEQRLSYELKIIEEMGFSDYFLIVWDFMSFAKEQRILTGPGRGSAAGSLVAYLLGITSVDPIKYGLLFERFLNPARISMPDIDLDFPDHRRDEVIRYIGRKFGKLHAAQIITFGTLSAKAVMRDIARVFHFSTKDLEELSRVLSARGGPTLQQQYRESARFRDWVHRSEKHQKIYETALLLEGLPRHTSTHAAGMVITDEPLTELTAVQAGHDDLYLTQFPMDALEELGLLKIDLLGLRNLTILERILDSIYYAEGKKLSLQNIPLQDEATFQLLGEGNTTGIFQMESEGMRRVLKSLKPNRFEDIVAVNALYRPGPMESIPLYIERKHGKKPVAYPHPDLQKILEPTYGVLIYQEQIMRIASEFAGFSLGEADLLRRAVSKKNREVLQQEREHFISGAAANGYSEEEADRVYRLIVQFANYGFNRSHAVAYSFITYGLAYLKAHYPAIFMASLMSSALGNEEKLKQCTIEAKSMGLTLLLPSINSSQYPFTAEGNEIRFSLAAVKGVGAAAVKEITAARKNGPFTDLFNFCLRVPLHIVNRNTIESLIQAGAMDEFGEDRAVLLATLEAAIEHADLMNPGGESSMDIDFFPKPKYSKAAPMSEEERLMHEKKAFGFYVSAHPAETYDSLFKQAGKVLIAKLSSGQRGISAGIFIDEVKVIRTKTGENMAFIQGSDESGEIEGVVFPAVYRVHMDDLQEGAVLFVKGDVEERNRQKKLIVKDIYTAAELKERQSEREKTLYVKIPGSQDESLVLEDIHQLISRFKGETAVVLHYERTRRTVRLNSKKYVKPVKPLLDELKRIVGSENVVLKNEIK</sequence>
<dbReference type="GO" id="GO:0008408">
    <property type="term" value="F:3'-5' exonuclease activity"/>
    <property type="evidence" value="ECO:0007669"/>
    <property type="project" value="InterPro"/>
</dbReference>
<evidence type="ECO:0000259" key="11">
    <source>
        <dbReference type="SMART" id="SM00481"/>
    </source>
</evidence>
<dbReference type="Pfam" id="PF07733">
    <property type="entry name" value="DNA_pol3_alpha"/>
    <property type="match status" value="1"/>
</dbReference>
<accession>A0A0F5IDP5</accession>
<dbReference type="Gene3D" id="1.10.150.870">
    <property type="match status" value="1"/>
</dbReference>
<dbReference type="GO" id="GO:0005737">
    <property type="term" value="C:cytoplasm"/>
    <property type="evidence" value="ECO:0007669"/>
    <property type="project" value="UniProtKB-SubCell"/>
</dbReference>
<comment type="caution">
    <text evidence="12">The sequence shown here is derived from an EMBL/GenBank/DDBJ whole genome shotgun (WGS) entry which is preliminary data.</text>
</comment>
<evidence type="ECO:0000256" key="3">
    <source>
        <dbReference type="ARBA" id="ARBA00012417"/>
    </source>
</evidence>
<evidence type="ECO:0000256" key="6">
    <source>
        <dbReference type="ARBA" id="ARBA00022695"/>
    </source>
</evidence>
<name>A0A0F5IDP5_BACTR</name>